<protein>
    <recommendedName>
        <fullName evidence="4">F-box domain-containing protein</fullName>
    </recommendedName>
</protein>
<dbReference type="VEuPathDB" id="CryptoDB:Vbra_17525"/>
<dbReference type="InParanoid" id="A0A0G4GDT8"/>
<evidence type="ECO:0000313" key="3">
    <source>
        <dbReference type="Proteomes" id="UP000041254"/>
    </source>
</evidence>
<feature type="region of interest" description="Disordered" evidence="1">
    <location>
        <begin position="359"/>
        <end position="428"/>
    </location>
</feature>
<dbReference type="Proteomes" id="UP000041254">
    <property type="component" value="Unassembled WGS sequence"/>
</dbReference>
<name>A0A0G4GDT8_VITBC</name>
<accession>A0A0G4GDT8</accession>
<feature type="region of interest" description="Disordered" evidence="1">
    <location>
        <begin position="89"/>
        <end position="118"/>
    </location>
</feature>
<dbReference type="AlphaFoldDB" id="A0A0G4GDT8"/>
<proteinExistence type="predicted"/>
<dbReference type="EMBL" id="CDMY01000635">
    <property type="protein sequence ID" value="CEM27562.1"/>
    <property type="molecule type" value="Genomic_DNA"/>
</dbReference>
<evidence type="ECO:0008006" key="4">
    <source>
        <dbReference type="Google" id="ProtNLM"/>
    </source>
</evidence>
<gene>
    <name evidence="2" type="ORF">Vbra_17525</name>
</gene>
<sequence length="775" mass="85585">MADGQEGNQRAVSLPGLPLDGLCKVCDNLLTDETIALGSLCPSLHKSTKDPALYKRLTVTPRTHKKWRNARRPVLRELRVRLSSLQRASITTDEEVGRQGPHQWPDSMEGDSDASEDEALRELGRCEAQWFRCEGEHLKAVGNRAKYAKLIEASKKTIEEVDLLEETAATVFTHADSSKHPPKLMDPPRHEYPKLRSVSLKGPLWAGVAYCRKWRLPALETFTVGCLDNLYSLECLRDDEFIRAWLRATTDLTHLQMYIDADGDMAALDACPSLARLVSLGVVKFGDPVRSSKLVSVLRAKGAVGGEDGVRGRIARVAIKFPEWCDLGSYDEFINKALPRLWRFVREVAGEGICAESTVVTTMPDGPPLPLPLPHPVPAPTASDASDDDAEHDNGTQDLIPSPHPPAKRPRAGRHNRGPPAPPKRPARAGALHRFNLRIEQELFTDELLRIKAGDALSVRYVHERARRAKDVLISAWSTADVRPTFGDVVFEEAPKVTLQPWDEGDPPSADQPSFLFPIMPAHAPSSGPSSSTSSSSSMDGAAVARRRFPKCHKLRIEHPTKAMIDDGGLTPILTNVSGQIRQLFVEQKDSMFVGDGIAAVAPEELVDTLLECHRLLGAPTAHLEAFNYYYDTRGSLRIPSQLCDSAPYLLFTDRRLACRLIPSRHLLLAAPRCVHSVHGDVQTDFIVAVVQNTPGLRRLTLRETPVRDEDRSPEQIDFCRPVATYSDDEGEKKELFTRLPYPAYLATSAVDAALEVAGLPFVVVRSSPTQLEIA</sequence>
<feature type="compositionally biased region" description="Pro residues" evidence="1">
    <location>
        <begin position="365"/>
        <end position="379"/>
    </location>
</feature>
<feature type="compositionally biased region" description="Low complexity" evidence="1">
    <location>
        <begin position="526"/>
        <end position="538"/>
    </location>
</feature>
<evidence type="ECO:0000256" key="1">
    <source>
        <dbReference type="SAM" id="MobiDB-lite"/>
    </source>
</evidence>
<organism evidence="2 3">
    <name type="scientific">Vitrella brassicaformis (strain CCMP3155)</name>
    <dbReference type="NCBI Taxonomy" id="1169540"/>
    <lineage>
        <taxon>Eukaryota</taxon>
        <taxon>Sar</taxon>
        <taxon>Alveolata</taxon>
        <taxon>Colpodellida</taxon>
        <taxon>Vitrellaceae</taxon>
        <taxon>Vitrella</taxon>
    </lineage>
</organism>
<dbReference type="PhylomeDB" id="A0A0G4GDT8"/>
<feature type="compositionally biased region" description="Acidic residues" evidence="1">
    <location>
        <begin position="108"/>
        <end position="117"/>
    </location>
</feature>
<feature type="compositionally biased region" description="Basic residues" evidence="1">
    <location>
        <begin position="406"/>
        <end position="417"/>
    </location>
</feature>
<keyword evidence="3" id="KW-1185">Reference proteome</keyword>
<evidence type="ECO:0000313" key="2">
    <source>
        <dbReference type="EMBL" id="CEM27562.1"/>
    </source>
</evidence>
<feature type="region of interest" description="Disordered" evidence="1">
    <location>
        <begin position="521"/>
        <end position="540"/>
    </location>
</feature>
<reference evidence="2 3" key="1">
    <citation type="submission" date="2014-11" db="EMBL/GenBank/DDBJ databases">
        <authorList>
            <person name="Zhu J."/>
            <person name="Qi W."/>
            <person name="Song R."/>
        </authorList>
    </citation>
    <scope>NUCLEOTIDE SEQUENCE [LARGE SCALE GENOMIC DNA]</scope>
</reference>